<dbReference type="Pfam" id="PF00561">
    <property type="entry name" value="Abhydrolase_1"/>
    <property type="match status" value="1"/>
</dbReference>
<dbReference type="Proteomes" id="UP001205046">
    <property type="component" value="Unassembled WGS sequence"/>
</dbReference>
<feature type="domain" description="AB hydrolase-1" evidence="1">
    <location>
        <begin position="62"/>
        <end position="310"/>
    </location>
</feature>
<dbReference type="InterPro" id="IPR029058">
    <property type="entry name" value="AB_hydrolase_fold"/>
</dbReference>
<comment type="caution">
    <text evidence="2">The sequence shown here is derived from an EMBL/GenBank/DDBJ whole genome shotgun (WGS) entry which is preliminary data.</text>
</comment>
<dbReference type="SUPFAM" id="SSF53474">
    <property type="entry name" value="alpha/beta-Hydrolases"/>
    <property type="match status" value="1"/>
</dbReference>
<dbReference type="InterPro" id="IPR000073">
    <property type="entry name" value="AB_hydrolase_1"/>
</dbReference>
<dbReference type="InterPro" id="IPR050266">
    <property type="entry name" value="AB_hydrolase_sf"/>
</dbReference>
<dbReference type="PRINTS" id="PR00111">
    <property type="entry name" value="ABHYDROLASE"/>
</dbReference>
<keyword evidence="3" id="KW-1185">Reference proteome</keyword>
<evidence type="ECO:0000259" key="1">
    <source>
        <dbReference type="Pfam" id="PF00561"/>
    </source>
</evidence>
<keyword evidence="2" id="KW-0378">Hydrolase</keyword>
<protein>
    <submittedName>
        <fullName evidence="2">Alpha/beta hydrolase</fullName>
    </submittedName>
</protein>
<organism evidence="2 3">
    <name type="scientific">Nesterenkonia massiliensis</name>
    <dbReference type="NCBI Taxonomy" id="1232429"/>
    <lineage>
        <taxon>Bacteria</taxon>
        <taxon>Bacillati</taxon>
        <taxon>Actinomycetota</taxon>
        <taxon>Actinomycetes</taxon>
        <taxon>Micrococcales</taxon>
        <taxon>Micrococcaceae</taxon>
        <taxon>Nesterenkonia</taxon>
    </lineage>
</organism>
<dbReference type="PANTHER" id="PTHR43798">
    <property type="entry name" value="MONOACYLGLYCEROL LIPASE"/>
    <property type="match status" value="1"/>
</dbReference>
<evidence type="ECO:0000313" key="2">
    <source>
        <dbReference type="EMBL" id="MCT1606179.1"/>
    </source>
</evidence>
<reference evidence="2 3" key="1">
    <citation type="submission" date="2022-04" db="EMBL/GenBank/DDBJ databases">
        <title>Human microbiome associated bacterial genomes.</title>
        <authorList>
            <person name="Sandstrom S."/>
            <person name="Salamzade R."/>
            <person name="Kalan L.R."/>
        </authorList>
    </citation>
    <scope>NUCLEOTIDE SEQUENCE [LARGE SCALE GENOMIC DNA]</scope>
    <source>
        <strain evidence="3">p3-SID767</strain>
    </source>
</reference>
<evidence type="ECO:0000313" key="3">
    <source>
        <dbReference type="Proteomes" id="UP001205046"/>
    </source>
</evidence>
<sequence length="322" mass="35423">METAQTADMTRHWVGYPHRPGNQQTLNVKFNDDDAGPVGLTSRVALWQYSPGASTAGPQKRPRILLIHGFRGDHHGMQLIVDALPEFEVFVPDLPGFGKTSPLVDAQGSRVEHTVARYAGFVGALAQQLDLNEHDVLMGHSFGTIVTAAHTAQNPQAWAKLVLTAPISNHIFRGRLLAGAAVVELYYTISRLLPESAGNAFLRSRTVLKITNLTMRAERDPRVTEYVRDQHAQHFGGYSDRQTLLEAYAASSRHTVLDYAADLQLPVLLLPGSGDQLSTEAGRRALRDALPQGKLEVIRGAGHLVHYEKPAQIARAIRRWVS</sequence>
<gene>
    <name evidence="2" type="ORF">M3B43_02325</name>
</gene>
<name>A0ABT2HNB3_9MICC</name>
<proteinExistence type="predicted"/>
<dbReference type="PANTHER" id="PTHR43798:SF33">
    <property type="entry name" value="HYDROLASE, PUTATIVE (AFU_ORTHOLOGUE AFUA_2G14860)-RELATED"/>
    <property type="match status" value="1"/>
</dbReference>
<accession>A0ABT2HNB3</accession>
<dbReference type="RefSeq" id="WP_260072383.1">
    <property type="nucleotide sequence ID" value="NZ_JALXMO010000003.1"/>
</dbReference>
<dbReference type="GO" id="GO:0016787">
    <property type="term" value="F:hydrolase activity"/>
    <property type="evidence" value="ECO:0007669"/>
    <property type="project" value="UniProtKB-KW"/>
</dbReference>
<dbReference type="Gene3D" id="3.40.50.1820">
    <property type="entry name" value="alpha/beta hydrolase"/>
    <property type="match status" value="1"/>
</dbReference>
<dbReference type="EMBL" id="JALXMO010000003">
    <property type="protein sequence ID" value="MCT1606179.1"/>
    <property type="molecule type" value="Genomic_DNA"/>
</dbReference>